<dbReference type="InterPro" id="IPR009538">
    <property type="entry name" value="PV-1"/>
</dbReference>
<reference evidence="4" key="3">
    <citation type="submission" date="2025-09" db="UniProtKB">
        <authorList>
            <consortium name="Ensembl"/>
        </authorList>
    </citation>
    <scope>IDENTIFICATION</scope>
</reference>
<evidence type="ECO:0000256" key="2">
    <source>
        <dbReference type="SAM" id="MobiDB-lite"/>
    </source>
</evidence>
<dbReference type="PANTHER" id="PTHR21687">
    <property type="entry name" value="PLASMALEMMA VESICLE-ASSOCIATED PROTEIN"/>
    <property type="match status" value="1"/>
</dbReference>
<organism evidence="4 5">
    <name type="scientific">Scleropages formosus</name>
    <name type="common">Asian bonytongue</name>
    <name type="synonym">Osteoglossum formosum</name>
    <dbReference type="NCBI Taxonomy" id="113540"/>
    <lineage>
        <taxon>Eukaryota</taxon>
        <taxon>Metazoa</taxon>
        <taxon>Chordata</taxon>
        <taxon>Craniata</taxon>
        <taxon>Vertebrata</taxon>
        <taxon>Euteleostomi</taxon>
        <taxon>Actinopterygii</taxon>
        <taxon>Neopterygii</taxon>
        <taxon>Teleostei</taxon>
        <taxon>Osteoglossocephala</taxon>
        <taxon>Osteoglossomorpha</taxon>
        <taxon>Osteoglossiformes</taxon>
        <taxon>Osteoglossidae</taxon>
        <taxon>Scleropages</taxon>
    </lineage>
</organism>
<proteinExistence type="predicted"/>
<keyword evidence="1" id="KW-0175">Coiled coil</keyword>
<sequence>MYNSSYSQARFGLEPTKLNKSKEKSCGYYMRIVFFFSSLIQSLIIISLVLFLVYGQSQQSPEEKRVQDLAQACSELHKENLLLQQHKGQLKTELNRTLSAKVLAEAELLKLRLMANMSYHNFQHIGKRLSICEQEKMSLSRRLPTGSCPGPNLLPCKTVPLQLLSHISLFNSNFTQMVGQLRAELGDVTKERNEHRLSNINLNQQKASLEKELEIYSEKCKGDFVSSLQGINTVTKAFLNKIESFFTTGTIFHISCLAQKQYLEQIHSNCTSLSHEVETKFQHYLNQVGTTISDIQSKSSKLMVQNSRLEEDLKWCRLNSSAAATESRRSTQDLREKHDKETERLLKNQRSLYETKELLEQQLKVKNGEIALLSNQCRDQGQQPPGSIPWDRRPEQGAAHRDWGRRG</sequence>
<dbReference type="AlphaFoldDB" id="A0A8C9R8P7"/>
<dbReference type="Ensembl" id="ENSSFOT00015011683.2">
    <property type="protein sequence ID" value="ENSSFOP00015011533.2"/>
    <property type="gene ID" value="ENSSFOG00015007424.2"/>
</dbReference>
<keyword evidence="5" id="KW-1185">Reference proteome</keyword>
<dbReference type="Pfam" id="PF06637">
    <property type="entry name" value="PV-1"/>
    <property type="match status" value="1"/>
</dbReference>
<reference evidence="4" key="2">
    <citation type="submission" date="2025-08" db="UniProtKB">
        <authorList>
            <consortium name="Ensembl"/>
        </authorList>
    </citation>
    <scope>IDENTIFICATION</scope>
</reference>
<feature type="transmembrane region" description="Helical" evidence="3">
    <location>
        <begin position="28"/>
        <end position="54"/>
    </location>
</feature>
<dbReference type="GO" id="GO:0002693">
    <property type="term" value="P:positive regulation of cellular extravasation"/>
    <property type="evidence" value="ECO:0007669"/>
    <property type="project" value="TreeGrafter"/>
</dbReference>
<keyword evidence="3" id="KW-0812">Transmembrane</keyword>
<keyword evidence="3" id="KW-0472">Membrane</keyword>
<feature type="compositionally biased region" description="Basic and acidic residues" evidence="2">
    <location>
        <begin position="390"/>
        <end position="407"/>
    </location>
</feature>
<evidence type="ECO:0000256" key="1">
    <source>
        <dbReference type="SAM" id="Coils"/>
    </source>
</evidence>
<name>A0A8C9R8P7_SCLFO</name>
<accession>A0A8C9R8P7</accession>
<dbReference type="PANTHER" id="PTHR21687:SF5">
    <property type="entry name" value="PLASMALEMMA VESICLE-ASSOCIATED PROTEIN"/>
    <property type="match status" value="1"/>
</dbReference>
<dbReference type="OrthoDB" id="8828676at2759"/>
<feature type="compositionally biased region" description="Polar residues" evidence="2">
    <location>
        <begin position="375"/>
        <end position="385"/>
    </location>
</feature>
<reference evidence="4 5" key="1">
    <citation type="submission" date="2019-04" db="EMBL/GenBank/DDBJ databases">
        <authorList>
            <consortium name="Wellcome Sanger Institute Data Sharing"/>
        </authorList>
    </citation>
    <scope>NUCLEOTIDE SEQUENCE [LARGE SCALE GENOMIC DNA]</scope>
</reference>
<evidence type="ECO:0000313" key="5">
    <source>
        <dbReference type="Proteomes" id="UP000694397"/>
    </source>
</evidence>
<protein>
    <submittedName>
        <fullName evidence="4">Plasmalemma vesicle associated protein a</fullName>
    </submittedName>
</protein>
<evidence type="ECO:0000256" key="3">
    <source>
        <dbReference type="SAM" id="Phobius"/>
    </source>
</evidence>
<dbReference type="GeneTree" id="ENSGT00390000006166"/>
<evidence type="ECO:0000313" key="4">
    <source>
        <dbReference type="Ensembl" id="ENSSFOP00015011533.2"/>
    </source>
</evidence>
<dbReference type="Proteomes" id="UP000694397">
    <property type="component" value="Chromosome 25"/>
</dbReference>
<dbReference type="GO" id="GO:0043114">
    <property type="term" value="P:regulation of vascular permeability"/>
    <property type="evidence" value="ECO:0007669"/>
    <property type="project" value="TreeGrafter"/>
</dbReference>
<feature type="region of interest" description="Disordered" evidence="2">
    <location>
        <begin position="375"/>
        <end position="407"/>
    </location>
</feature>
<feature type="coiled-coil region" evidence="1">
    <location>
        <begin position="192"/>
        <end position="219"/>
    </location>
</feature>
<keyword evidence="3" id="KW-1133">Transmembrane helix</keyword>